<organism evidence="1 2">
    <name type="scientific">Panagrolaimus sp. ES5</name>
    <dbReference type="NCBI Taxonomy" id="591445"/>
    <lineage>
        <taxon>Eukaryota</taxon>
        <taxon>Metazoa</taxon>
        <taxon>Ecdysozoa</taxon>
        <taxon>Nematoda</taxon>
        <taxon>Chromadorea</taxon>
        <taxon>Rhabditida</taxon>
        <taxon>Tylenchina</taxon>
        <taxon>Panagrolaimomorpha</taxon>
        <taxon>Panagrolaimoidea</taxon>
        <taxon>Panagrolaimidae</taxon>
        <taxon>Panagrolaimus</taxon>
    </lineage>
</organism>
<reference evidence="2" key="1">
    <citation type="submission" date="2022-11" db="UniProtKB">
        <authorList>
            <consortium name="WormBaseParasite"/>
        </authorList>
    </citation>
    <scope>IDENTIFICATION</scope>
</reference>
<evidence type="ECO:0000313" key="2">
    <source>
        <dbReference type="WBParaSite" id="ES5_v2.g12007.t1"/>
    </source>
</evidence>
<proteinExistence type="predicted"/>
<name>A0AC34F4M2_9BILA</name>
<evidence type="ECO:0000313" key="1">
    <source>
        <dbReference type="Proteomes" id="UP000887579"/>
    </source>
</evidence>
<protein>
    <submittedName>
        <fullName evidence="2">C2H2-type domain-containing protein</fullName>
    </submittedName>
</protein>
<dbReference type="WBParaSite" id="ES5_v2.g12007.t1">
    <property type="protein sequence ID" value="ES5_v2.g12007.t1"/>
    <property type="gene ID" value="ES5_v2.g12007"/>
</dbReference>
<sequence>MASFQISNIISQQQNIPSPPSFEESQQQQQQQLIWRCANLPTTLQVLNSARDNFPNYISTIDTLRQSLTQTIFVSLINATNSPINVIEMPTIASLAPNNTSLHLNQQIPLKQIDAVNDKIQANGYLESVQPSVIPNEQISFPMNLSSPDSSESRRDSLPFSVSSPAKSELSINTDVSSIDIRSDLGSLSIKSEKPGKSLRHIKKRVMCEQCQKSFCDKGALKIHNSSVHLREMHICTIPGCTKQFPSKRSRNRHSNNPNMHTDAGRRRNCRTTTSSKSESLVEEPLTQPLQQPQLPQQQSPHNDSAHSILSILQRLIPTGLHHQHGGHANAPAATSPQPPPAIPTAVSHSGPSLLPLPQLPLPPQNPELNGLLRFMIAQRSKPTLC</sequence>
<accession>A0AC34F4M2</accession>
<dbReference type="Proteomes" id="UP000887579">
    <property type="component" value="Unplaced"/>
</dbReference>